<dbReference type="InterPro" id="IPR018490">
    <property type="entry name" value="cNMP-bd_dom_sf"/>
</dbReference>
<evidence type="ECO:0000256" key="1">
    <source>
        <dbReference type="ARBA" id="ARBA00004124"/>
    </source>
</evidence>
<evidence type="ECO:0000313" key="18">
    <source>
        <dbReference type="Proteomes" id="UP000594260"/>
    </source>
</evidence>
<keyword evidence="10" id="KW-0965">Cell junction</keyword>
<evidence type="ECO:0000256" key="12">
    <source>
        <dbReference type="ARBA" id="ARBA00023136"/>
    </source>
</evidence>
<evidence type="ECO:0000256" key="14">
    <source>
        <dbReference type="SAM" id="MobiDB-lite"/>
    </source>
</evidence>
<dbReference type="OrthoDB" id="425611at2759"/>
<keyword evidence="18" id="KW-1185">Reference proteome</keyword>
<evidence type="ECO:0000256" key="3">
    <source>
        <dbReference type="ARBA" id="ARBA00004435"/>
    </source>
</evidence>
<dbReference type="GeneID" id="111247230"/>
<keyword evidence="8 15" id="KW-0812">Transmembrane</keyword>
<keyword evidence="6" id="KW-0217">Developmental protein</keyword>
<dbReference type="GO" id="GO:0007155">
    <property type="term" value="P:cell adhesion"/>
    <property type="evidence" value="ECO:0007669"/>
    <property type="project" value="UniProtKB-KW"/>
</dbReference>
<evidence type="ECO:0000256" key="9">
    <source>
        <dbReference type="ARBA" id="ARBA00022889"/>
    </source>
</evidence>
<evidence type="ECO:0000259" key="16">
    <source>
        <dbReference type="Pfam" id="PF04831"/>
    </source>
</evidence>
<evidence type="ECO:0000256" key="15">
    <source>
        <dbReference type="SAM" id="Phobius"/>
    </source>
</evidence>
<comment type="subcellular location">
    <subcellularLocation>
        <location evidence="3">Cell junction</location>
        <location evidence="3">Tight junction</location>
    </subcellularLocation>
    <subcellularLocation>
        <location evidence="1">Lateral cell membrane</location>
    </subcellularLocation>
    <subcellularLocation>
        <location evidence="2">Membrane</location>
        <topology evidence="2">Multi-pass membrane protein</topology>
    </subcellularLocation>
</comment>
<evidence type="ECO:0000256" key="13">
    <source>
        <dbReference type="ARBA" id="ARBA00023180"/>
    </source>
</evidence>
<dbReference type="Pfam" id="PF04831">
    <property type="entry name" value="POPDC1-3"/>
    <property type="match status" value="1"/>
</dbReference>
<dbReference type="SUPFAM" id="SSF51206">
    <property type="entry name" value="cAMP-binding domain-like"/>
    <property type="match status" value="1"/>
</dbReference>
<protein>
    <recommendedName>
        <fullName evidence="16">POPDC1-3 domain-containing protein</fullName>
    </recommendedName>
</protein>
<keyword evidence="7" id="KW-1003">Cell membrane</keyword>
<evidence type="ECO:0000256" key="10">
    <source>
        <dbReference type="ARBA" id="ARBA00022949"/>
    </source>
</evidence>
<feature type="transmembrane region" description="Helical" evidence="15">
    <location>
        <begin position="122"/>
        <end position="142"/>
    </location>
</feature>
<evidence type="ECO:0000313" key="17">
    <source>
        <dbReference type="EnsemblMetazoa" id="XP_022653643"/>
    </source>
</evidence>
<evidence type="ECO:0000256" key="2">
    <source>
        <dbReference type="ARBA" id="ARBA00004141"/>
    </source>
</evidence>
<keyword evidence="12 15" id="KW-0472">Membrane</keyword>
<dbReference type="GO" id="GO:0005923">
    <property type="term" value="C:bicellular tight junction"/>
    <property type="evidence" value="ECO:0007669"/>
    <property type="project" value="UniProtKB-SubCell"/>
</dbReference>
<dbReference type="GO" id="GO:0007507">
    <property type="term" value="P:heart development"/>
    <property type="evidence" value="ECO:0007669"/>
    <property type="project" value="TreeGrafter"/>
</dbReference>
<dbReference type="GO" id="GO:0051146">
    <property type="term" value="P:striated muscle cell differentiation"/>
    <property type="evidence" value="ECO:0007669"/>
    <property type="project" value="TreeGrafter"/>
</dbReference>
<feature type="compositionally biased region" description="Low complexity" evidence="14">
    <location>
        <begin position="411"/>
        <end position="423"/>
    </location>
</feature>
<dbReference type="KEGG" id="vde:111247230"/>
<keyword evidence="9" id="KW-0130">Cell adhesion</keyword>
<keyword evidence="11 15" id="KW-1133">Transmembrane helix</keyword>
<evidence type="ECO:0000256" key="4">
    <source>
        <dbReference type="ARBA" id="ARBA00007146"/>
    </source>
</evidence>
<dbReference type="GO" id="GO:0016328">
    <property type="term" value="C:lateral plasma membrane"/>
    <property type="evidence" value="ECO:0007669"/>
    <property type="project" value="UniProtKB-SubCell"/>
</dbReference>
<dbReference type="GO" id="GO:0042383">
    <property type="term" value="C:sarcolemma"/>
    <property type="evidence" value="ECO:0007669"/>
    <property type="project" value="TreeGrafter"/>
</dbReference>
<dbReference type="RefSeq" id="XP_022653643.1">
    <property type="nucleotide sequence ID" value="XM_022797908.1"/>
</dbReference>
<dbReference type="InterPro" id="IPR006916">
    <property type="entry name" value="POPDC1-3"/>
</dbReference>
<proteinExistence type="inferred from homology"/>
<dbReference type="PANTHER" id="PTHR12101:SF17">
    <property type="entry name" value="BLOOD VESSEL EPICARDIAL SUBSTANCE"/>
    <property type="match status" value="1"/>
</dbReference>
<feature type="domain" description="POPDC1-3" evidence="16">
    <location>
        <begin position="96"/>
        <end position="320"/>
    </location>
</feature>
<dbReference type="PANTHER" id="PTHR12101">
    <property type="entry name" value="POPEYE DOMAIN CONTAINING PROTEIN"/>
    <property type="match status" value="1"/>
</dbReference>
<dbReference type="AlphaFoldDB" id="A0A7M7JPL9"/>
<evidence type="ECO:0000256" key="11">
    <source>
        <dbReference type="ARBA" id="ARBA00022989"/>
    </source>
</evidence>
<dbReference type="InterPro" id="IPR055272">
    <property type="entry name" value="POPDC1-3_dom"/>
</dbReference>
<comment type="similarity">
    <text evidence="4">Belongs to the popeye family.</text>
</comment>
<feature type="region of interest" description="Disordered" evidence="14">
    <location>
        <begin position="401"/>
        <end position="441"/>
    </location>
</feature>
<keyword evidence="13" id="KW-0325">Glycoprotein</keyword>
<sequence length="459" mass="50825">MLQPFCRSHWPAANKNSAERGFRKTVLGRLFLKLSGHPLATTMNETITILSEALSTMMSPLSPLGGGIGAAVAGNETGKVVPVPSSRACGAWNTGQHNLFQTAEVALILGSLVPHRFQMSTLGARGLFTVAFLLLTGWGTFVVCAWDITLWSLIHLFINGVYFSFLLWKNIPPPVDGDLRPLYEKSFQPLLVERRLFNKLVKHAVKLKLENGKRYSVEGITMADERVSILISGRLQVTCEGVLLHYIQPCEFVDSPEFESCPSGSEKTSQVTITAVESSVYLCWTREAFANALRQNEFLDNVVFNLIGKDIAQKLYSLNEFHRLGGSGMLVLRKEQADWWRSPIPRSVSVDAVNTEARGRVRSLCWAKDITQDNNSSPNQAMSDSYAQTRRFQDTILPQLKPLPRPVVTNPAAPRGPAAPSSGLIRQPSTRPGGKERGEEVEMKRVNFADKANIISNRC</sequence>
<dbReference type="Proteomes" id="UP000594260">
    <property type="component" value="Unplaced"/>
</dbReference>
<dbReference type="InParanoid" id="A0A7M7JPL9"/>
<accession>A0A7M7JPL9</accession>
<evidence type="ECO:0000256" key="8">
    <source>
        <dbReference type="ARBA" id="ARBA00022692"/>
    </source>
</evidence>
<dbReference type="GO" id="GO:0030552">
    <property type="term" value="F:cAMP binding"/>
    <property type="evidence" value="ECO:0007669"/>
    <property type="project" value="TreeGrafter"/>
</dbReference>
<keyword evidence="5" id="KW-0796">Tight junction</keyword>
<evidence type="ECO:0000256" key="7">
    <source>
        <dbReference type="ARBA" id="ARBA00022475"/>
    </source>
</evidence>
<dbReference type="GO" id="GO:0042391">
    <property type="term" value="P:regulation of membrane potential"/>
    <property type="evidence" value="ECO:0007669"/>
    <property type="project" value="TreeGrafter"/>
</dbReference>
<dbReference type="EnsemblMetazoa" id="XM_022797908">
    <property type="protein sequence ID" value="XP_022653643"/>
    <property type="gene ID" value="LOC111247230"/>
</dbReference>
<organism evidence="17 18">
    <name type="scientific">Varroa destructor</name>
    <name type="common">Honeybee mite</name>
    <dbReference type="NCBI Taxonomy" id="109461"/>
    <lineage>
        <taxon>Eukaryota</taxon>
        <taxon>Metazoa</taxon>
        <taxon>Ecdysozoa</taxon>
        <taxon>Arthropoda</taxon>
        <taxon>Chelicerata</taxon>
        <taxon>Arachnida</taxon>
        <taxon>Acari</taxon>
        <taxon>Parasitiformes</taxon>
        <taxon>Mesostigmata</taxon>
        <taxon>Gamasina</taxon>
        <taxon>Dermanyssoidea</taxon>
        <taxon>Varroidae</taxon>
        <taxon>Varroa</taxon>
    </lineage>
</organism>
<evidence type="ECO:0000256" key="5">
    <source>
        <dbReference type="ARBA" id="ARBA00022427"/>
    </source>
</evidence>
<name>A0A7M7JPL9_VARDE</name>
<reference evidence="17" key="1">
    <citation type="submission" date="2021-01" db="UniProtKB">
        <authorList>
            <consortium name="EnsemblMetazoa"/>
        </authorList>
    </citation>
    <scope>IDENTIFICATION</scope>
</reference>
<evidence type="ECO:0000256" key="6">
    <source>
        <dbReference type="ARBA" id="ARBA00022473"/>
    </source>
</evidence>